<evidence type="ECO:0000256" key="1">
    <source>
        <dbReference type="ARBA" id="ARBA00023125"/>
    </source>
</evidence>
<name>A0A4Z0NT69_9HYPH</name>
<dbReference type="AlphaFoldDB" id="A0A4Z0NT69"/>
<comment type="caution">
    <text evidence="4">The sequence shown here is derived from an EMBL/GenBank/DDBJ whole genome shotgun (WGS) entry which is preliminary data.</text>
</comment>
<dbReference type="PROSITE" id="PS50977">
    <property type="entry name" value="HTH_TETR_2"/>
    <property type="match status" value="1"/>
</dbReference>
<dbReference type="Pfam" id="PF00440">
    <property type="entry name" value="TetR_N"/>
    <property type="match status" value="1"/>
</dbReference>
<keyword evidence="1 2" id="KW-0238">DNA-binding</keyword>
<dbReference type="OrthoDB" id="2356263at2"/>
<dbReference type="SUPFAM" id="SSF46689">
    <property type="entry name" value="Homeodomain-like"/>
    <property type="match status" value="1"/>
</dbReference>
<organism evidence="4 5">
    <name type="scientific">Methylobacterium nonmethylotrophicum</name>
    <dbReference type="NCBI Taxonomy" id="1141884"/>
    <lineage>
        <taxon>Bacteria</taxon>
        <taxon>Pseudomonadati</taxon>
        <taxon>Pseudomonadota</taxon>
        <taxon>Alphaproteobacteria</taxon>
        <taxon>Hyphomicrobiales</taxon>
        <taxon>Methylobacteriaceae</taxon>
        <taxon>Methylobacterium</taxon>
    </lineage>
</organism>
<evidence type="ECO:0000259" key="3">
    <source>
        <dbReference type="PROSITE" id="PS50977"/>
    </source>
</evidence>
<dbReference type="PANTHER" id="PTHR30055">
    <property type="entry name" value="HTH-TYPE TRANSCRIPTIONAL REGULATOR RUTR"/>
    <property type="match status" value="1"/>
</dbReference>
<sequence length="236" mass="27027">MAAARIRTRSDSVHAVRRRLDPEARVQMIVEGAVAFFATRGFDGQLKDLAEALGISQALIFTYFGSKQGLLDRVYDHVYTSRWDERWLDALADRSNPLELRLIVFYEAYLDAIDDPVWIRIVMQSGLAGNELTRRYVSARVEAQIGRVMEEVRHEFGITSDIMEDDDLHERVWDLQSSFVWGLVRKHVWLLPVMDDRARLVRGRVAFFLAGFSQFARTSPPAGPRATIKSGRRARS</sequence>
<dbReference type="RefSeq" id="WP_135414672.1">
    <property type="nucleotide sequence ID" value="NZ_SRLB01000007.1"/>
</dbReference>
<gene>
    <name evidence="4" type="ORF">EU555_10795</name>
</gene>
<accession>A0A4Z0NT69</accession>
<evidence type="ECO:0000313" key="5">
    <source>
        <dbReference type="Proteomes" id="UP000297535"/>
    </source>
</evidence>
<dbReference type="PANTHER" id="PTHR30055:SF181">
    <property type="entry name" value="BLR6905 PROTEIN"/>
    <property type="match status" value="1"/>
</dbReference>
<dbReference type="EMBL" id="SRLB01000007">
    <property type="protein sequence ID" value="TGD99665.1"/>
    <property type="molecule type" value="Genomic_DNA"/>
</dbReference>
<feature type="domain" description="HTH tetR-type" evidence="3">
    <location>
        <begin position="23"/>
        <end position="82"/>
    </location>
</feature>
<evidence type="ECO:0000256" key="2">
    <source>
        <dbReference type="PROSITE-ProRule" id="PRU00335"/>
    </source>
</evidence>
<dbReference type="InterPro" id="IPR001647">
    <property type="entry name" value="HTH_TetR"/>
</dbReference>
<dbReference type="PRINTS" id="PR00455">
    <property type="entry name" value="HTHTETR"/>
</dbReference>
<proteinExistence type="predicted"/>
<dbReference type="GO" id="GO:0003700">
    <property type="term" value="F:DNA-binding transcription factor activity"/>
    <property type="evidence" value="ECO:0007669"/>
    <property type="project" value="TreeGrafter"/>
</dbReference>
<keyword evidence="5" id="KW-1185">Reference proteome</keyword>
<dbReference type="InterPro" id="IPR009057">
    <property type="entry name" value="Homeodomain-like_sf"/>
</dbReference>
<dbReference type="Proteomes" id="UP000297535">
    <property type="component" value="Unassembled WGS sequence"/>
</dbReference>
<feature type="DNA-binding region" description="H-T-H motif" evidence="2">
    <location>
        <begin position="45"/>
        <end position="64"/>
    </location>
</feature>
<dbReference type="GO" id="GO:0000976">
    <property type="term" value="F:transcription cis-regulatory region binding"/>
    <property type="evidence" value="ECO:0007669"/>
    <property type="project" value="TreeGrafter"/>
</dbReference>
<reference evidence="4 5" key="1">
    <citation type="submission" date="2019-04" db="EMBL/GenBank/DDBJ databases">
        <authorList>
            <person name="Feng G."/>
            <person name="Zhu H."/>
        </authorList>
    </citation>
    <scope>NUCLEOTIDE SEQUENCE [LARGE SCALE GENOMIC DNA]</scope>
    <source>
        <strain evidence="4 5">6HR-1</strain>
    </source>
</reference>
<dbReference type="InterPro" id="IPR050109">
    <property type="entry name" value="HTH-type_TetR-like_transc_reg"/>
</dbReference>
<evidence type="ECO:0000313" key="4">
    <source>
        <dbReference type="EMBL" id="TGD99665.1"/>
    </source>
</evidence>
<protein>
    <submittedName>
        <fullName evidence="4">TetR/AcrR family transcriptional regulator</fullName>
    </submittedName>
</protein>
<dbReference type="Gene3D" id="1.10.357.10">
    <property type="entry name" value="Tetracycline Repressor, domain 2"/>
    <property type="match status" value="1"/>
</dbReference>